<sequence>MHVRYRDPDRYETIRTPDWAAEAARSVSEVRTGKREDEWEVQSVLIEKGVGEETALEQAEEIVETIGEG</sequence>
<protein>
    <submittedName>
        <fullName evidence="1">Uncharacterized protein</fullName>
    </submittedName>
</protein>
<proteinExistence type="predicted"/>
<keyword evidence="2" id="KW-1185">Reference proteome</keyword>
<name>A0ABD5QIB0_9EURY</name>
<comment type="caution">
    <text evidence="1">The sequence shown here is derived from an EMBL/GenBank/DDBJ whole genome shotgun (WGS) entry which is preliminary data.</text>
</comment>
<gene>
    <name evidence="1" type="ORF">ACFPFO_13520</name>
</gene>
<reference evidence="1 2" key="1">
    <citation type="journal article" date="2019" name="Int. J. Syst. Evol. Microbiol.">
        <title>The Global Catalogue of Microorganisms (GCM) 10K type strain sequencing project: providing services to taxonomists for standard genome sequencing and annotation.</title>
        <authorList>
            <consortium name="The Broad Institute Genomics Platform"/>
            <consortium name="The Broad Institute Genome Sequencing Center for Infectious Disease"/>
            <person name="Wu L."/>
            <person name="Ma J."/>
        </authorList>
    </citation>
    <scope>NUCLEOTIDE SEQUENCE [LARGE SCALE GENOMIC DNA]</scope>
    <source>
        <strain evidence="1 2">CGMCC 1.15824</strain>
    </source>
</reference>
<evidence type="ECO:0000313" key="1">
    <source>
        <dbReference type="EMBL" id="MFC4988764.1"/>
    </source>
</evidence>
<dbReference type="Proteomes" id="UP001595925">
    <property type="component" value="Unassembled WGS sequence"/>
</dbReference>
<dbReference type="AlphaFoldDB" id="A0ABD5QIB0"/>
<dbReference type="RefSeq" id="WP_224827580.1">
    <property type="nucleotide sequence ID" value="NZ_JAIVEF010000001.1"/>
</dbReference>
<organism evidence="1 2">
    <name type="scientific">Saliphagus infecundisoli</name>
    <dbReference type="NCBI Taxonomy" id="1849069"/>
    <lineage>
        <taxon>Archaea</taxon>
        <taxon>Methanobacteriati</taxon>
        <taxon>Methanobacteriota</taxon>
        <taxon>Stenosarchaea group</taxon>
        <taxon>Halobacteria</taxon>
        <taxon>Halobacteriales</taxon>
        <taxon>Natrialbaceae</taxon>
        <taxon>Saliphagus</taxon>
    </lineage>
</organism>
<dbReference type="EMBL" id="JBHSJG010000036">
    <property type="protein sequence ID" value="MFC4988764.1"/>
    <property type="molecule type" value="Genomic_DNA"/>
</dbReference>
<evidence type="ECO:0000313" key="2">
    <source>
        <dbReference type="Proteomes" id="UP001595925"/>
    </source>
</evidence>
<accession>A0ABD5QIB0</accession>